<name>A0A1M6HTP1_9FIRM</name>
<comment type="subcellular location">
    <subcellularLocation>
        <location evidence="1">Cell envelope</location>
    </subcellularLocation>
</comment>
<dbReference type="PANTHER" id="PTHR32347">
    <property type="entry name" value="EFFLUX SYSTEM COMPONENT YKNX-RELATED"/>
    <property type="match status" value="1"/>
</dbReference>
<protein>
    <submittedName>
        <fullName evidence="4">Multidrug efflux pump subunit AcrA (Membrane-fusion protein)</fullName>
    </submittedName>
</protein>
<accession>A0A1M6HTP1</accession>
<dbReference type="GO" id="GO:0030313">
    <property type="term" value="C:cell envelope"/>
    <property type="evidence" value="ECO:0007669"/>
    <property type="project" value="UniProtKB-SubCell"/>
</dbReference>
<reference evidence="4 5" key="1">
    <citation type="submission" date="2016-11" db="EMBL/GenBank/DDBJ databases">
        <authorList>
            <person name="Jaros S."/>
            <person name="Januszkiewicz K."/>
            <person name="Wedrychowicz H."/>
        </authorList>
    </citation>
    <scope>NUCLEOTIDE SEQUENCE [LARGE SCALE GENOMIC DNA]</scope>
    <source>
        <strain evidence="4 5">DSM 17477</strain>
    </source>
</reference>
<evidence type="ECO:0000256" key="3">
    <source>
        <dbReference type="SAM" id="Coils"/>
    </source>
</evidence>
<dbReference type="Gene3D" id="2.40.420.20">
    <property type="match status" value="1"/>
</dbReference>
<dbReference type="STRING" id="1121476.SAMN02745751_02102"/>
<evidence type="ECO:0000313" key="5">
    <source>
        <dbReference type="Proteomes" id="UP000184052"/>
    </source>
</evidence>
<evidence type="ECO:0000313" key="4">
    <source>
        <dbReference type="EMBL" id="SHJ25494.1"/>
    </source>
</evidence>
<dbReference type="RefSeq" id="WP_073049537.1">
    <property type="nucleotide sequence ID" value="NZ_FQZL01000014.1"/>
</dbReference>
<keyword evidence="5" id="KW-1185">Reference proteome</keyword>
<proteinExistence type="predicted"/>
<dbReference type="OrthoDB" id="9791520at2"/>
<evidence type="ECO:0000256" key="2">
    <source>
        <dbReference type="ARBA" id="ARBA00023054"/>
    </source>
</evidence>
<dbReference type="Gene3D" id="2.40.50.100">
    <property type="match status" value="1"/>
</dbReference>
<dbReference type="Proteomes" id="UP000184052">
    <property type="component" value="Unassembled WGS sequence"/>
</dbReference>
<keyword evidence="2 3" id="KW-0175">Coiled coil</keyword>
<dbReference type="InterPro" id="IPR050465">
    <property type="entry name" value="UPF0194_transport"/>
</dbReference>
<gene>
    <name evidence="4" type="ORF">SAMN02745751_02102</name>
</gene>
<dbReference type="Gene3D" id="1.10.287.470">
    <property type="entry name" value="Helix hairpin bin"/>
    <property type="match status" value="1"/>
</dbReference>
<feature type="coiled-coil region" evidence="3">
    <location>
        <begin position="126"/>
        <end position="217"/>
    </location>
</feature>
<dbReference type="AlphaFoldDB" id="A0A1M6HTP1"/>
<organism evidence="4 5">
    <name type="scientific">Dethiosulfatibacter aminovorans DSM 17477</name>
    <dbReference type="NCBI Taxonomy" id="1121476"/>
    <lineage>
        <taxon>Bacteria</taxon>
        <taxon>Bacillati</taxon>
        <taxon>Bacillota</taxon>
        <taxon>Tissierellia</taxon>
        <taxon>Dethiosulfatibacter</taxon>
    </lineage>
</organism>
<dbReference type="PANTHER" id="PTHR32347:SF14">
    <property type="entry name" value="EFFLUX SYSTEM COMPONENT YKNX-RELATED"/>
    <property type="match status" value="1"/>
</dbReference>
<dbReference type="EMBL" id="FQZL01000014">
    <property type="protein sequence ID" value="SHJ25494.1"/>
    <property type="molecule type" value="Genomic_DNA"/>
</dbReference>
<dbReference type="Gene3D" id="2.40.30.170">
    <property type="match status" value="1"/>
</dbReference>
<sequence>MKIGKKKIIIAAVVVAVAAGGVYYASVMSSTGGEDFVTEPVQVGDLSKYLEENGEILSTNINTFYSDGMKKIKTINVEVGDMVKKGDVLIEFDSTLELEEERINKEIKALEASYSEAVKGVDFETLNGIRLQIQGLRNSLAIAKEEYEKAQRLYAENVMTKSDVNLAENTVLQLQNQIDVLNNQYNQAAKGVSGNIKDQYEAQIESLAISLDILERTRDSYQLKSNFDGTVTELEGFEGSIPVMGSLILEVQDESSLAVYADFLVDEAAQLKEGMGVDIENEDLNLVIKDLKISKIYPKAVSKVSELGIEQKRVKIKIDLDEEIGSLTLGSNVDVIVNTENRKGVVYVNKDAVYEKEGKDYVTVIEGGVEVEKEVLKGLETDDYFEIISGLSEGEEVLTD</sequence>
<evidence type="ECO:0000256" key="1">
    <source>
        <dbReference type="ARBA" id="ARBA00004196"/>
    </source>
</evidence>